<feature type="transmembrane region" description="Helical" evidence="11">
    <location>
        <begin position="177"/>
        <end position="197"/>
    </location>
</feature>
<evidence type="ECO:0000256" key="11">
    <source>
        <dbReference type="SAM" id="Phobius"/>
    </source>
</evidence>
<protein>
    <submittedName>
        <fullName evidence="13">CYB561 protein</fullName>
    </submittedName>
</protein>
<sequence length="262" mass="29009">MEPVRKPLVADDDDFQSGYSYPSTSRMNGLLVLLGVVEALGVAAIAMVCYWTAHYRGGFAWDGSGQQFNWHPVLMVVGLVFLYGNGILTYRVFRDQVKFGVKVLHAVLQVTALIFAIVALVATFDFHNANGIANMYSLHSWVGLTVVILFALQWVLGLSTYMLPFASRWIRTLFMPYHRFLGLAIFALAIATCLTGLTEKLLFSIGPGGADTYSKFAPEGILVNCLGLTLVLFGVFVGFIATKEEWKRQPLPEEQPINMSIE</sequence>
<dbReference type="FunFam" id="1.20.120.1770:FF:000001">
    <property type="entry name" value="Cytochrome b reductase 1"/>
    <property type="match status" value="1"/>
</dbReference>
<evidence type="ECO:0000256" key="3">
    <source>
        <dbReference type="ARBA" id="ARBA00022448"/>
    </source>
</evidence>
<dbReference type="InterPro" id="IPR006593">
    <property type="entry name" value="Cyt_b561/ferric_Rdtase_TM"/>
</dbReference>
<evidence type="ECO:0000313" key="13">
    <source>
        <dbReference type="EMBL" id="CAH1238260.1"/>
    </source>
</evidence>
<dbReference type="PROSITE" id="PS50939">
    <property type="entry name" value="CYTOCHROME_B561"/>
    <property type="match status" value="1"/>
</dbReference>
<evidence type="ECO:0000313" key="14">
    <source>
        <dbReference type="Proteomes" id="UP000838412"/>
    </source>
</evidence>
<dbReference type="InterPro" id="IPR043205">
    <property type="entry name" value="CYB561/CYBRD1-like"/>
</dbReference>
<feature type="transmembrane region" description="Helical" evidence="11">
    <location>
        <begin position="73"/>
        <end position="93"/>
    </location>
</feature>
<dbReference type="PANTHER" id="PTHR10106:SF0">
    <property type="entry name" value="LD36721P"/>
    <property type="match status" value="1"/>
</dbReference>
<feature type="domain" description="Cytochrome b561" evidence="12">
    <location>
        <begin position="36"/>
        <end position="242"/>
    </location>
</feature>
<evidence type="ECO:0000256" key="4">
    <source>
        <dbReference type="ARBA" id="ARBA00022617"/>
    </source>
</evidence>
<accession>A0A8J9YMZ7</accession>
<evidence type="ECO:0000256" key="8">
    <source>
        <dbReference type="ARBA" id="ARBA00022989"/>
    </source>
</evidence>
<keyword evidence="9" id="KW-0408">Iron</keyword>
<feature type="transmembrane region" description="Helical" evidence="11">
    <location>
        <begin position="105"/>
        <end position="124"/>
    </location>
</feature>
<feature type="transmembrane region" description="Helical" evidence="11">
    <location>
        <begin position="30"/>
        <end position="53"/>
    </location>
</feature>
<evidence type="ECO:0000256" key="5">
    <source>
        <dbReference type="ARBA" id="ARBA00022692"/>
    </source>
</evidence>
<reference evidence="13" key="1">
    <citation type="submission" date="2022-01" db="EMBL/GenBank/DDBJ databases">
        <authorList>
            <person name="Braso-Vives M."/>
        </authorList>
    </citation>
    <scope>NUCLEOTIDE SEQUENCE</scope>
</reference>
<organism evidence="13 14">
    <name type="scientific">Branchiostoma lanceolatum</name>
    <name type="common">Common lancelet</name>
    <name type="synonym">Amphioxus lanceolatum</name>
    <dbReference type="NCBI Taxonomy" id="7740"/>
    <lineage>
        <taxon>Eukaryota</taxon>
        <taxon>Metazoa</taxon>
        <taxon>Chordata</taxon>
        <taxon>Cephalochordata</taxon>
        <taxon>Leptocardii</taxon>
        <taxon>Amphioxiformes</taxon>
        <taxon>Branchiostomatidae</taxon>
        <taxon>Branchiostoma</taxon>
    </lineage>
</organism>
<keyword evidence="14" id="KW-1185">Reference proteome</keyword>
<keyword evidence="6" id="KW-0479">Metal-binding</keyword>
<evidence type="ECO:0000259" key="12">
    <source>
        <dbReference type="PROSITE" id="PS50939"/>
    </source>
</evidence>
<evidence type="ECO:0000256" key="9">
    <source>
        <dbReference type="ARBA" id="ARBA00023004"/>
    </source>
</evidence>
<dbReference type="EMBL" id="OV696695">
    <property type="protein sequence ID" value="CAH1238260.1"/>
    <property type="molecule type" value="Genomic_DNA"/>
</dbReference>
<keyword evidence="10 11" id="KW-0472">Membrane</keyword>
<comment type="subcellular location">
    <subcellularLocation>
        <location evidence="2">Membrane</location>
        <topology evidence="2">Multi-pass membrane protein</topology>
    </subcellularLocation>
</comment>
<evidence type="ECO:0000256" key="1">
    <source>
        <dbReference type="ARBA" id="ARBA00001970"/>
    </source>
</evidence>
<keyword evidence="4" id="KW-0349">Heme</keyword>
<dbReference type="GO" id="GO:0016491">
    <property type="term" value="F:oxidoreductase activity"/>
    <property type="evidence" value="ECO:0007669"/>
    <property type="project" value="InterPro"/>
</dbReference>
<dbReference type="SMART" id="SM00665">
    <property type="entry name" value="B561"/>
    <property type="match status" value="1"/>
</dbReference>
<proteinExistence type="predicted"/>
<dbReference type="OrthoDB" id="907479at2759"/>
<evidence type="ECO:0000256" key="10">
    <source>
        <dbReference type="ARBA" id="ARBA00023136"/>
    </source>
</evidence>
<dbReference type="GO" id="GO:0005765">
    <property type="term" value="C:lysosomal membrane"/>
    <property type="evidence" value="ECO:0007669"/>
    <property type="project" value="TreeGrafter"/>
</dbReference>
<dbReference type="Pfam" id="PF03188">
    <property type="entry name" value="Cytochrom_B561"/>
    <property type="match status" value="1"/>
</dbReference>
<evidence type="ECO:0000256" key="6">
    <source>
        <dbReference type="ARBA" id="ARBA00022723"/>
    </source>
</evidence>
<dbReference type="GO" id="GO:0046872">
    <property type="term" value="F:metal ion binding"/>
    <property type="evidence" value="ECO:0007669"/>
    <property type="project" value="UniProtKB-KW"/>
</dbReference>
<keyword evidence="8 11" id="KW-1133">Transmembrane helix</keyword>
<dbReference type="Gene3D" id="1.20.120.1770">
    <property type="match status" value="1"/>
</dbReference>
<feature type="transmembrane region" description="Helical" evidence="11">
    <location>
        <begin position="136"/>
        <end position="156"/>
    </location>
</feature>
<comment type="cofactor">
    <cofactor evidence="1">
        <name>heme b</name>
        <dbReference type="ChEBI" id="CHEBI:60344"/>
    </cofactor>
</comment>
<name>A0A8J9YMZ7_BRALA</name>
<dbReference type="Proteomes" id="UP000838412">
    <property type="component" value="Chromosome 10"/>
</dbReference>
<evidence type="ECO:0000256" key="2">
    <source>
        <dbReference type="ARBA" id="ARBA00004141"/>
    </source>
</evidence>
<keyword evidence="3" id="KW-0813">Transport</keyword>
<keyword evidence="7" id="KW-0249">Electron transport</keyword>
<gene>
    <name evidence="13" type="primary">CYB561</name>
    <name evidence="13" type="ORF">BLAG_LOCUS2945</name>
</gene>
<feature type="transmembrane region" description="Helical" evidence="11">
    <location>
        <begin position="221"/>
        <end position="241"/>
    </location>
</feature>
<evidence type="ECO:0000256" key="7">
    <source>
        <dbReference type="ARBA" id="ARBA00022982"/>
    </source>
</evidence>
<keyword evidence="5 11" id="KW-0812">Transmembrane</keyword>
<dbReference type="AlphaFoldDB" id="A0A8J9YMZ7"/>
<dbReference type="PANTHER" id="PTHR10106">
    <property type="entry name" value="CYTOCHROME B561-RELATED"/>
    <property type="match status" value="1"/>
</dbReference>